<dbReference type="RefSeq" id="WP_127187582.1">
    <property type="nucleotide sequence ID" value="NZ_RZNJ01000002.1"/>
</dbReference>
<dbReference type="GO" id="GO:0003677">
    <property type="term" value="F:DNA binding"/>
    <property type="evidence" value="ECO:0007669"/>
    <property type="project" value="UniProtKB-KW"/>
</dbReference>
<comment type="caution">
    <text evidence="1">The sequence shown here is derived from an EMBL/GenBank/DDBJ whole genome shotgun (WGS) entry which is preliminary data.</text>
</comment>
<keyword evidence="2" id="KW-1185">Reference proteome</keyword>
<dbReference type="OrthoDB" id="7365539at2"/>
<keyword evidence="1" id="KW-0238">DNA-binding</keyword>
<reference evidence="1 2" key="1">
    <citation type="journal article" date="2016" name="Int. J. Syst. Evol. Microbiol.">
        <title>Arsenicitalea aurantiaca gen. nov., sp. nov., a new member of the family Hyphomicrobiaceae, isolated from high-arsenic sediment.</title>
        <authorList>
            <person name="Mu Y."/>
            <person name="Zhou L."/>
            <person name="Zeng X.C."/>
            <person name="Liu L."/>
            <person name="Pan Y."/>
            <person name="Chen X."/>
            <person name="Wang J."/>
            <person name="Li S."/>
            <person name="Li W.J."/>
            <person name="Wang Y."/>
        </authorList>
    </citation>
    <scope>NUCLEOTIDE SEQUENCE [LARGE SCALE GENOMIC DNA]</scope>
    <source>
        <strain evidence="1 2">42-50</strain>
    </source>
</reference>
<dbReference type="Proteomes" id="UP000281547">
    <property type="component" value="Unassembled WGS sequence"/>
</dbReference>
<dbReference type="EMBL" id="RZNJ01000002">
    <property type="protein sequence ID" value="RUT32625.1"/>
    <property type="molecule type" value="Genomic_DNA"/>
</dbReference>
<proteinExistence type="predicted"/>
<sequence>MTDTLDLLWGAEAIAAFLGRTKRSVFHMLEKNEIPARKVSGRWVASKRALIAYFEETAA</sequence>
<protein>
    <submittedName>
        <fullName evidence="1">DNA-binding protein</fullName>
    </submittedName>
</protein>
<gene>
    <name evidence="1" type="ORF">EMQ25_05610</name>
</gene>
<dbReference type="AlphaFoldDB" id="A0A433XEV0"/>
<name>A0A433XEV0_9HYPH</name>
<evidence type="ECO:0000313" key="1">
    <source>
        <dbReference type="EMBL" id="RUT32625.1"/>
    </source>
</evidence>
<accession>A0A433XEV0</accession>
<organism evidence="1 2">
    <name type="scientific">Arsenicitalea aurantiaca</name>
    <dbReference type="NCBI Taxonomy" id="1783274"/>
    <lineage>
        <taxon>Bacteria</taxon>
        <taxon>Pseudomonadati</taxon>
        <taxon>Pseudomonadota</taxon>
        <taxon>Alphaproteobacteria</taxon>
        <taxon>Hyphomicrobiales</taxon>
        <taxon>Devosiaceae</taxon>
        <taxon>Arsenicitalea</taxon>
    </lineage>
</organism>
<evidence type="ECO:0000313" key="2">
    <source>
        <dbReference type="Proteomes" id="UP000281547"/>
    </source>
</evidence>